<feature type="domain" description="FCP1 homology" evidence="2">
    <location>
        <begin position="29"/>
        <end position="216"/>
    </location>
</feature>
<comment type="subunit">
    <text evidence="1">Component of the TIM23 complex.</text>
</comment>
<gene>
    <name evidence="3" type="ORF">CITCOLO1_LOCUS12179</name>
</gene>
<dbReference type="Gene3D" id="3.40.50.1000">
    <property type="entry name" value="HAD superfamily/HAD-like"/>
    <property type="match status" value="1"/>
</dbReference>
<accession>A0ABP0YM03</accession>
<dbReference type="InterPro" id="IPR004274">
    <property type="entry name" value="FCP1_dom"/>
</dbReference>
<protein>
    <recommendedName>
        <fullName evidence="1">Mitochondrial import inner membrane translocase subunit TIM50</fullName>
    </recommendedName>
</protein>
<dbReference type="PANTHER" id="PTHR12210">
    <property type="entry name" value="DULLARD PROTEIN PHOSPHATASE"/>
    <property type="match status" value="1"/>
</dbReference>
<proteinExistence type="inferred from homology"/>
<comment type="similarity">
    <text evidence="1">Belongs to the TIM50 family.</text>
</comment>
<evidence type="ECO:0000256" key="1">
    <source>
        <dbReference type="RuleBase" id="RU365079"/>
    </source>
</evidence>
<keyword evidence="4" id="KW-1185">Reference proteome</keyword>
<dbReference type="InterPro" id="IPR050365">
    <property type="entry name" value="TIM50"/>
</dbReference>
<organism evidence="3 4">
    <name type="scientific">Citrullus colocynthis</name>
    <name type="common">colocynth</name>
    <dbReference type="NCBI Taxonomy" id="252529"/>
    <lineage>
        <taxon>Eukaryota</taxon>
        <taxon>Viridiplantae</taxon>
        <taxon>Streptophyta</taxon>
        <taxon>Embryophyta</taxon>
        <taxon>Tracheophyta</taxon>
        <taxon>Spermatophyta</taxon>
        <taxon>Magnoliopsida</taxon>
        <taxon>eudicotyledons</taxon>
        <taxon>Gunneridae</taxon>
        <taxon>Pentapetalae</taxon>
        <taxon>rosids</taxon>
        <taxon>fabids</taxon>
        <taxon>Cucurbitales</taxon>
        <taxon>Cucurbitaceae</taxon>
        <taxon>Benincaseae</taxon>
        <taxon>Citrullus</taxon>
    </lineage>
</organism>
<dbReference type="PROSITE" id="PS50969">
    <property type="entry name" value="FCP1"/>
    <property type="match status" value="1"/>
</dbReference>
<reference evidence="3 4" key="1">
    <citation type="submission" date="2024-03" db="EMBL/GenBank/DDBJ databases">
        <authorList>
            <person name="Gkanogiannis A."/>
            <person name="Becerra Lopez-Lavalle L."/>
        </authorList>
    </citation>
    <scope>NUCLEOTIDE SEQUENCE [LARGE SCALE GENOMIC DNA]</scope>
</reference>
<keyword evidence="1" id="KW-0809">Transit peptide</keyword>
<dbReference type="SUPFAM" id="SSF56784">
    <property type="entry name" value="HAD-like"/>
    <property type="match status" value="1"/>
</dbReference>
<dbReference type="SMART" id="SM00577">
    <property type="entry name" value="CPDc"/>
    <property type="match status" value="1"/>
</dbReference>
<comment type="subcellular location">
    <subcellularLocation>
        <location evidence="1">Mitochondrion inner membrane</location>
        <topology evidence="1">Single-pass membrane protein</topology>
    </subcellularLocation>
</comment>
<keyword evidence="1" id="KW-0653">Protein transport</keyword>
<keyword evidence="1" id="KW-0811">Translocation</keyword>
<dbReference type="InterPro" id="IPR036412">
    <property type="entry name" value="HAD-like_sf"/>
</dbReference>
<evidence type="ECO:0000313" key="3">
    <source>
        <dbReference type="EMBL" id="CAK9320138.1"/>
    </source>
</evidence>
<name>A0ABP0YM03_9ROSI</name>
<evidence type="ECO:0000259" key="2">
    <source>
        <dbReference type="PROSITE" id="PS50969"/>
    </source>
</evidence>
<dbReference type="Proteomes" id="UP001642487">
    <property type="component" value="Chromosome 4"/>
</dbReference>
<dbReference type="Pfam" id="PF03031">
    <property type="entry name" value="NIF"/>
    <property type="match status" value="1"/>
</dbReference>
<dbReference type="EMBL" id="OZ021738">
    <property type="protein sequence ID" value="CAK9320138.1"/>
    <property type="molecule type" value="Genomic_DNA"/>
</dbReference>
<evidence type="ECO:0000313" key="4">
    <source>
        <dbReference type="Proteomes" id="UP001642487"/>
    </source>
</evidence>
<keyword evidence="1" id="KW-0496">Mitochondrion</keyword>
<dbReference type="InterPro" id="IPR023214">
    <property type="entry name" value="HAD_sf"/>
</dbReference>
<sequence>MAEPSSKNKASEEEEDGNELGLSLEKLNLGPKKKLLIMGLGGFLCHRVCRRKGSSKIPKHRRPDASLGSFHVYKRPFCEDFMRFCLERFEVGIWSSAKEWYLDNALDCITPGLRRKLVFAWDQTECTRTCFFDLQNKYKPIFIKELKKVWEGTDVGLLRLPTQFSSSNTLLIDNEPYKALLNPPNTAIFPNKYMVDDVNDSGLGVGSELRLYLEKVAEAEEVPGFIRSHPFGKPPISPQHPNWDFYSRIIRKYGL</sequence>
<keyword evidence="1" id="KW-0813">Transport</keyword>
<comment type="function">
    <text evidence="1">Essential component of the TIM23 complex, a complex that mediates the translocation of transit peptide-containing proteins across the mitochondrial inner membrane.</text>
</comment>